<evidence type="ECO:0000313" key="8">
    <source>
        <dbReference type="EMBL" id="MCK9792721.1"/>
    </source>
</evidence>
<dbReference type="InterPro" id="IPR000866">
    <property type="entry name" value="AhpC/TSA"/>
</dbReference>
<keyword evidence="3" id="KW-0735">Signal-anchor</keyword>
<evidence type="ECO:0000256" key="5">
    <source>
        <dbReference type="ARBA" id="ARBA00023284"/>
    </source>
</evidence>
<evidence type="ECO:0000256" key="1">
    <source>
        <dbReference type="ARBA" id="ARBA00004196"/>
    </source>
</evidence>
<dbReference type="Proteomes" id="UP001651050">
    <property type="component" value="Unassembled WGS sequence"/>
</dbReference>
<keyword evidence="4" id="KW-1015">Disulfide bond</keyword>
<keyword evidence="5" id="KW-0676">Redox-active center</keyword>
<dbReference type="CDD" id="cd02966">
    <property type="entry name" value="TlpA_like_family"/>
    <property type="match status" value="1"/>
</dbReference>
<evidence type="ECO:0000313" key="9">
    <source>
        <dbReference type="Proteomes" id="UP001651050"/>
    </source>
</evidence>
<proteinExistence type="predicted"/>
<dbReference type="PROSITE" id="PS51352">
    <property type="entry name" value="THIOREDOXIN_2"/>
    <property type="match status" value="1"/>
</dbReference>
<dbReference type="InterPro" id="IPR050553">
    <property type="entry name" value="Thioredoxin_ResA/DsbE_sf"/>
</dbReference>
<feature type="signal peptide" evidence="6">
    <location>
        <begin position="1"/>
        <end position="27"/>
    </location>
</feature>
<accession>A0ABT0IZQ2</accession>
<dbReference type="Pfam" id="PF00578">
    <property type="entry name" value="AhpC-TSA"/>
    <property type="match status" value="1"/>
</dbReference>
<dbReference type="InterPro" id="IPR013766">
    <property type="entry name" value="Thioredoxin_domain"/>
</dbReference>
<feature type="chain" id="PRO_5045720083" evidence="6">
    <location>
        <begin position="28"/>
        <end position="215"/>
    </location>
</feature>
<evidence type="ECO:0000256" key="3">
    <source>
        <dbReference type="ARBA" id="ARBA00022968"/>
    </source>
</evidence>
<gene>
    <name evidence="8" type="ORF">M1843_03045</name>
</gene>
<evidence type="ECO:0000256" key="4">
    <source>
        <dbReference type="ARBA" id="ARBA00023157"/>
    </source>
</evidence>
<protein>
    <submittedName>
        <fullName evidence="8">TlpA family protein disulfide reductase</fullName>
    </submittedName>
</protein>
<dbReference type="EMBL" id="JALQCY010000001">
    <property type="protein sequence ID" value="MCK9792721.1"/>
    <property type="molecule type" value="Genomic_DNA"/>
</dbReference>
<comment type="caution">
    <text evidence="8">The sequence shown here is derived from an EMBL/GenBank/DDBJ whole genome shotgun (WGS) entry which is preliminary data.</text>
</comment>
<dbReference type="Gene3D" id="3.40.30.10">
    <property type="entry name" value="Glutaredoxin"/>
    <property type="match status" value="1"/>
</dbReference>
<dbReference type="InterPro" id="IPR036249">
    <property type="entry name" value="Thioredoxin-like_sf"/>
</dbReference>
<dbReference type="PANTHER" id="PTHR42852:SF6">
    <property type="entry name" value="THIOL:DISULFIDE INTERCHANGE PROTEIN DSBE"/>
    <property type="match status" value="1"/>
</dbReference>
<keyword evidence="2" id="KW-0201">Cytochrome c-type biogenesis</keyword>
<comment type="subcellular location">
    <subcellularLocation>
        <location evidence="1">Cell envelope</location>
    </subcellularLocation>
</comment>
<keyword evidence="9" id="KW-1185">Reference proteome</keyword>
<dbReference type="PANTHER" id="PTHR42852">
    <property type="entry name" value="THIOL:DISULFIDE INTERCHANGE PROTEIN DSBE"/>
    <property type="match status" value="1"/>
</dbReference>
<organism evidence="8 9">
    <name type="scientific">Isoptericola peretonis</name>
    <dbReference type="NCBI Taxonomy" id="2918523"/>
    <lineage>
        <taxon>Bacteria</taxon>
        <taxon>Bacillati</taxon>
        <taxon>Actinomycetota</taxon>
        <taxon>Actinomycetes</taxon>
        <taxon>Micrococcales</taxon>
        <taxon>Promicromonosporaceae</taxon>
        <taxon>Isoptericola</taxon>
    </lineage>
</organism>
<reference evidence="8 9" key="1">
    <citation type="submission" date="2022-02" db="EMBL/GenBank/DDBJ databases">
        <title>The car tank lid bacteriome: a reservoir of bacteria with potential in bioremediation of fuel.</title>
        <authorList>
            <person name="Vidal-Verdu A."/>
            <person name="Gomez-Martinez D."/>
            <person name="Latorre-Perez A."/>
            <person name="Pereto J."/>
            <person name="Porcar M."/>
        </authorList>
    </citation>
    <scope>NUCLEOTIDE SEQUENCE [LARGE SCALE GENOMIC DNA]</scope>
    <source>
        <strain evidence="8 9">4D.3</strain>
    </source>
</reference>
<dbReference type="SUPFAM" id="SSF52833">
    <property type="entry name" value="Thioredoxin-like"/>
    <property type="match status" value="1"/>
</dbReference>
<name>A0ABT0IZQ2_9MICO</name>
<sequence>MMRRTGGRALRRATVATGAVVVAGLLAACGAQDSGAGDVVGQGFVSGDGSVKQWDAGDREDPVTVEGTTFEGDDVSTADWLGDVVVVNTWYAGCAPCRAEAPDLVALANEREADGVRVLGINTEDEAGAALAFQRTFEVPYPSIEDRSGQVVAGLSGVVPLQAVPSTVVLDGEGRVAARVIGQAEGSTLDAIVDEVLAESGAGSDDAADGGAEDA</sequence>
<evidence type="ECO:0000256" key="6">
    <source>
        <dbReference type="SAM" id="SignalP"/>
    </source>
</evidence>
<dbReference type="RefSeq" id="WP_416342573.1">
    <property type="nucleotide sequence ID" value="NZ_JALQCY010000001.1"/>
</dbReference>
<feature type="domain" description="Thioredoxin" evidence="7">
    <location>
        <begin position="54"/>
        <end position="198"/>
    </location>
</feature>
<evidence type="ECO:0000259" key="7">
    <source>
        <dbReference type="PROSITE" id="PS51352"/>
    </source>
</evidence>
<keyword evidence="6" id="KW-0732">Signal</keyword>
<evidence type="ECO:0000256" key="2">
    <source>
        <dbReference type="ARBA" id="ARBA00022748"/>
    </source>
</evidence>
<keyword evidence="3" id="KW-0812">Transmembrane</keyword>
<dbReference type="PROSITE" id="PS51257">
    <property type="entry name" value="PROKAR_LIPOPROTEIN"/>
    <property type="match status" value="1"/>
</dbReference>